<name>S8AUQ6_PENO1</name>
<comment type="cofactor">
    <cofactor evidence="1">
        <name>Zn(2+)</name>
        <dbReference type="ChEBI" id="CHEBI:29105"/>
    </cofactor>
</comment>
<evidence type="ECO:0000313" key="4">
    <source>
        <dbReference type="EMBL" id="EPS29878.1"/>
    </source>
</evidence>
<evidence type="ECO:0000256" key="2">
    <source>
        <dbReference type="ARBA" id="ARBA00008429"/>
    </source>
</evidence>
<dbReference type="AlphaFoldDB" id="S8AUQ6"/>
<dbReference type="GO" id="GO:0006419">
    <property type="term" value="P:alanyl-tRNA aminoacylation"/>
    <property type="evidence" value="ECO:0007669"/>
    <property type="project" value="InterPro"/>
</dbReference>
<dbReference type="InterPro" id="IPR018163">
    <property type="entry name" value="Thr/Ala-tRNA-synth_IIc_edit"/>
</dbReference>
<dbReference type="GO" id="GO:0004813">
    <property type="term" value="F:alanine-tRNA ligase activity"/>
    <property type="evidence" value="ECO:0007669"/>
    <property type="project" value="InterPro"/>
</dbReference>
<organism evidence="4 5">
    <name type="scientific">Penicillium oxalicum (strain 114-2 / CGMCC 5302)</name>
    <name type="common">Penicillium decumbens</name>
    <dbReference type="NCBI Taxonomy" id="933388"/>
    <lineage>
        <taxon>Eukaryota</taxon>
        <taxon>Fungi</taxon>
        <taxon>Dikarya</taxon>
        <taxon>Ascomycota</taxon>
        <taxon>Pezizomycotina</taxon>
        <taxon>Eurotiomycetes</taxon>
        <taxon>Eurotiomycetidae</taxon>
        <taxon>Eurotiales</taxon>
        <taxon>Aspergillaceae</taxon>
        <taxon>Penicillium</taxon>
    </lineage>
</organism>
<dbReference type="SUPFAM" id="SSF55186">
    <property type="entry name" value="ThrRS/AlaRS common domain"/>
    <property type="match status" value="1"/>
</dbReference>
<dbReference type="InterPro" id="IPR012947">
    <property type="entry name" value="tRNA_SAD"/>
</dbReference>
<protein>
    <recommendedName>
        <fullName evidence="3">Threonyl/alanyl tRNA synthetase SAD domain-containing protein</fullName>
    </recommendedName>
</protein>
<dbReference type="OrthoDB" id="288942at2759"/>
<keyword evidence="5" id="KW-1185">Reference proteome</keyword>
<dbReference type="SMART" id="SM00863">
    <property type="entry name" value="tRNA_SAD"/>
    <property type="match status" value="1"/>
</dbReference>
<accession>S8AUQ6</accession>
<dbReference type="InterPro" id="IPR009000">
    <property type="entry name" value="Transl_B-barrel_sf"/>
</dbReference>
<dbReference type="PANTHER" id="PTHR43462">
    <property type="entry name" value="ALANYL-TRNA EDITING PROTEIN"/>
    <property type="match status" value="1"/>
</dbReference>
<dbReference type="HOGENOM" id="CLU_004485_3_0_1"/>
<dbReference type="STRING" id="933388.S8AUQ6"/>
<dbReference type="Pfam" id="PF01411">
    <property type="entry name" value="tRNA-synt_2c"/>
    <property type="match status" value="1"/>
</dbReference>
<dbReference type="EMBL" id="KB644412">
    <property type="protein sequence ID" value="EPS29878.1"/>
    <property type="molecule type" value="Genomic_DNA"/>
</dbReference>
<dbReference type="Proteomes" id="UP000019376">
    <property type="component" value="Unassembled WGS sequence"/>
</dbReference>
<reference evidence="4 5" key="1">
    <citation type="journal article" date="2013" name="PLoS ONE">
        <title>Genomic and secretomic analyses reveal unique features of the lignocellulolytic enzyme system of Penicillium decumbens.</title>
        <authorList>
            <person name="Liu G."/>
            <person name="Zhang L."/>
            <person name="Wei X."/>
            <person name="Zou G."/>
            <person name="Qin Y."/>
            <person name="Ma L."/>
            <person name="Li J."/>
            <person name="Zheng H."/>
            <person name="Wang S."/>
            <person name="Wang C."/>
            <person name="Xun L."/>
            <person name="Zhao G.-P."/>
            <person name="Zhou Z."/>
            <person name="Qu Y."/>
        </authorList>
    </citation>
    <scope>NUCLEOTIDE SEQUENCE [LARGE SCALE GENOMIC DNA]</scope>
    <source>
        <strain evidence="5">114-2 / CGMCC 5302</strain>
    </source>
</reference>
<dbReference type="Gene3D" id="2.40.30.130">
    <property type="match status" value="1"/>
</dbReference>
<dbReference type="Pfam" id="PF07973">
    <property type="entry name" value="tRNA_SAD"/>
    <property type="match status" value="1"/>
</dbReference>
<dbReference type="GO" id="GO:0005524">
    <property type="term" value="F:ATP binding"/>
    <property type="evidence" value="ECO:0007669"/>
    <property type="project" value="InterPro"/>
</dbReference>
<dbReference type="PANTHER" id="PTHR43462:SF2">
    <property type="entry name" value="THREONYL AND ALANYL TRNA SYNTHETASE SECOND ADDITIONAL DOMAIN-CONTAINING PROTEIN"/>
    <property type="match status" value="1"/>
</dbReference>
<dbReference type="eggNOG" id="KOG2105">
    <property type="taxonomic scope" value="Eukaryota"/>
</dbReference>
<sequence>MATTSETEAVYLQDASLRTLTTEILSHQPVSSLAENEKSMIKGPTDPDMSVVTMRQTILYPQGGGQPSDTGSLALVDQEPSFTVSTVRKSSSGRILHFGKSTTQSDQLFQKGQRVIQRVDDAKRDYHSRLHTGGHVVGLAMQLLFPELKKVKANHFPKEACMEYEGLLYSEQKPVIQAKVDELVSQDLPILISWVEDGSDLEGRGARRDGPVRVASIGGLDRNPCGGTHVPSTKQVGPITIRKISRQKGVSRVSYEVPLEM</sequence>
<comment type="similarity">
    <text evidence="2">Belongs to the class-II aminoacyl-tRNA synthetase family. Alax-L subfamily.</text>
</comment>
<evidence type="ECO:0000256" key="1">
    <source>
        <dbReference type="ARBA" id="ARBA00001947"/>
    </source>
</evidence>
<feature type="domain" description="Threonyl/alanyl tRNA synthetase SAD" evidence="3">
    <location>
        <begin position="212"/>
        <end position="254"/>
    </location>
</feature>
<evidence type="ECO:0000313" key="5">
    <source>
        <dbReference type="Proteomes" id="UP000019376"/>
    </source>
</evidence>
<gene>
    <name evidence="4" type="ORF">PDE_04828</name>
</gene>
<evidence type="ECO:0000259" key="3">
    <source>
        <dbReference type="SMART" id="SM00863"/>
    </source>
</evidence>
<dbReference type="PhylomeDB" id="S8AUQ6"/>
<proteinExistence type="inferred from homology"/>
<dbReference type="SUPFAM" id="SSF50447">
    <property type="entry name" value="Translation proteins"/>
    <property type="match status" value="1"/>
</dbReference>
<dbReference type="InterPro" id="IPR018164">
    <property type="entry name" value="Ala-tRNA-synth_IIc_N"/>
</dbReference>
<dbReference type="Gene3D" id="3.30.980.10">
    <property type="entry name" value="Threonyl-trna Synthetase, Chain A, domain 2"/>
    <property type="match status" value="1"/>
</dbReference>
<dbReference type="InterPro" id="IPR051335">
    <property type="entry name" value="Alanyl-tRNA_Editing_Enzymes"/>
</dbReference>